<dbReference type="PROSITE" id="PS51447">
    <property type="entry name" value="FDX_ACB"/>
    <property type="match status" value="1"/>
</dbReference>
<dbReference type="InterPro" id="IPR005147">
    <property type="entry name" value="tRNA_synthase_B5-dom"/>
</dbReference>
<feature type="binding site" evidence="15">
    <location>
        <position position="466"/>
    </location>
    <ligand>
        <name>Mg(2+)</name>
        <dbReference type="ChEBI" id="CHEBI:18420"/>
        <note>shared with alpha subunit</note>
    </ligand>
</feature>
<dbReference type="GO" id="GO:0005524">
    <property type="term" value="F:ATP binding"/>
    <property type="evidence" value="ECO:0007669"/>
    <property type="project" value="UniProtKB-UniRule"/>
</dbReference>
<comment type="subunit">
    <text evidence="3 15">Tetramer of two alpha and two beta subunits.</text>
</comment>
<dbReference type="STRING" id="389348.PNK_0420"/>
<comment type="similarity">
    <text evidence="2 15">Belongs to the phenylalanyl-tRNA synthetase beta subunit family. Type 1 subfamily.</text>
</comment>
<evidence type="ECO:0000256" key="15">
    <source>
        <dbReference type="HAMAP-Rule" id="MF_00283"/>
    </source>
</evidence>
<feature type="binding site" evidence="15">
    <location>
        <position position="462"/>
    </location>
    <ligand>
        <name>Mg(2+)</name>
        <dbReference type="ChEBI" id="CHEBI:18420"/>
        <note>shared with alpha subunit</note>
    </ligand>
</feature>
<feature type="domain" description="FDX-ACB" evidence="18">
    <location>
        <begin position="705"/>
        <end position="798"/>
    </location>
</feature>
<dbReference type="InterPro" id="IPR009061">
    <property type="entry name" value="DNA-bd_dom_put_sf"/>
</dbReference>
<dbReference type="Pfam" id="PF03484">
    <property type="entry name" value="B5"/>
    <property type="match status" value="1"/>
</dbReference>
<protein>
    <recommendedName>
        <fullName evidence="15">Phenylalanine--tRNA ligase beta subunit</fullName>
        <ecNumber evidence="15">6.1.1.20</ecNumber>
    </recommendedName>
    <alternativeName>
        <fullName evidence="15">Phenylalanyl-tRNA synthetase beta subunit</fullName>
        <shortName evidence="15">PheRS</shortName>
    </alternativeName>
</protein>
<dbReference type="InterPro" id="IPR002547">
    <property type="entry name" value="tRNA-bd_dom"/>
</dbReference>
<dbReference type="HAMAP" id="MF_00283">
    <property type="entry name" value="Phe_tRNA_synth_beta1"/>
    <property type="match status" value="1"/>
</dbReference>
<dbReference type="InterPro" id="IPR033714">
    <property type="entry name" value="tRNA_bind_bactPheRS"/>
</dbReference>
<comment type="catalytic activity">
    <reaction evidence="14 15">
        <text>tRNA(Phe) + L-phenylalanine + ATP = L-phenylalanyl-tRNA(Phe) + AMP + diphosphate + H(+)</text>
        <dbReference type="Rhea" id="RHEA:19413"/>
        <dbReference type="Rhea" id="RHEA-COMP:9668"/>
        <dbReference type="Rhea" id="RHEA-COMP:9699"/>
        <dbReference type="ChEBI" id="CHEBI:15378"/>
        <dbReference type="ChEBI" id="CHEBI:30616"/>
        <dbReference type="ChEBI" id="CHEBI:33019"/>
        <dbReference type="ChEBI" id="CHEBI:58095"/>
        <dbReference type="ChEBI" id="CHEBI:78442"/>
        <dbReference type="ChEBI" id="CHEBI:78531"/>
        <dbReference type="ChEBI" id="CHEBI:456215"/>
        <dbReference type="EC" id="6.1.1.20"/>
    </reaction>
</comment>
<feature type="binding site" evidence="15">
    <location>
        <position position="465"/>
    </location>
    <ligand>
        <name>Mg(2+)</name>
        <dbReference type="ChEBI" id="CHEBI:18420"/>
        <note>shared with alpha subunit</note>
    </ligand>
</feature>
<evidence type="ECO:0000256" key="16">
    <source>
        <dbReference type="PROSITE-ProRule" id="PRU00209"/>
    </source>
</evidence>
<dbReference type="Gene3D" id="3.30.70.380">
    <property type="entry name" value="Ferrodoxin-fold anticodon-binding domain"/>
    <property type="match status" value="1"/>
</dbReference>
<evidence type="ECO:0000256" key="2">
    <source>
        <dbReference type="ARBA" id="ARBA00008653"/>
    </source>
</evidence>
<evidence type="ECO:0000256" key="14">
    <source>
        <dbReference type="ARBA" id="ARBA00049255"/>
    </source>
</evidence>
<evidence type="ECO:0000256" key="3">
    <source>
        <dbReference type="ARBA" id="ARBA00011209"/>
    </source>
</evidence>
<keyword evidence="11 16" id="KW-0694">RNA-binding</keyword>
<dbReference type="PANTHER" id="PTHR10947">
    <property type="entry name" value="PHENYLALANYL-TRNA SYNTHETASE BETA CHAIN AND LEUCINE-RICH REPEAT-CONTAINING PROTEIN 47"/>
    <property type="match status" value="1"/>
</dbReference>
<dbReference type="InterPro" id="IPR005146">
    <property type="entry name" value="B3/B4_tRNA-bd"/>
</dbReference>
<dbReference type="SUPFAM" id="SSF56037">
    <property type="entry name" value="PheT/TilS domain"/>
    <property type="match status" value="1"/>
</dbReference>
<evidence type="ECO:0000256" key="12">
    <source>
        <dbReference type="ARBA" id="ARBA00022917"/>
    </source>
</evidence>
<dbReference type="SUPFAM" id="SSF54991">
    <property type="entry name" value="Anticodon-binding domain of PheRS"/>
    <property type="match status" value="1"/>
</dbReference>
<feature type="domain" description="B5" evidence="19">
    <location>
        <begin position="402"/>
        <end position="478"/>
    </location>
</feature>
<evidence type="ECO:0000256" key="11">
    <source>
        <dbReference type="ARBA" id="ARBA00022884"/>
    </source>
</evidence>
<dbReference type="PROSITE" id="PS51483">
    <property type="entry name" value="B5"/>
    <property type="match status" value="1"/>
</dbReference>
<feature type="binding site" evidence="15">
    <location>
        <position position="456"/>
    </location>
    <ligand>
        <name>Mg(2+)</name>
        <dbReference type="ChEBI" id="CHEBI:18420"/>
        <note>shared with alpha subunit</note>
    </ligand>
</feature>
<evidence type="ECO:0000256" key="6">
    <source>
        <dbReference type="ARBA" id="ARBA00022598"/>
    </source>
</evidence>
<evidence type="ECO:0000256" key="9">
    <source>
        <dbReference type="ARBA" id="ARBA00022840"/>
    </source>
</evidence>
<dbReference type="InterPro" id="IPR012340">
    <property type="entry name" value="NA-bd_OB-fold"/>
</dbReference>
<dbReference type="InterPro" id="IPR036690">
    <property type="entry name" value="Fdx_antiC-bd_sf"/>
</dbReference>
<dbReference type="PANTHER" id="PTHR10947:SF0">
    <property type="entry name" value="PHENYLALANINE--TRNA LIGASE BETA SUBUNIT"/>
    <property type="match status" value="1"/>
</dbReference>
<dbReference type="CDD" id="cd02796">
    <property type="entry name" value="tRNA_bind_bactPheRS"/>
    <property type="match status" value="1"/>
</dbReference>
<comment type="cofactor">
    <cofactor evidence="15">
        <name>Mg(2+)</name>
        <dbReference type="ChEBI" id="CHEBI:18420"/>
    </cofactor>
    <text evidence="15">Binds 2 magnesium ions per tetramer.</text>
</comment>
<dbReference type="Proteomes" id="UP000069902">
    <property type="component" value="Chromosome cPNK"/>
</dbReference>
<evidence type="ECO:0000259" key="19">
    <source>
        <dbReference type="PROSITE" id="PS51483"/>
    </source>
</evidence>
<evidence type="ECO:0000313" key="20">
    <source>
        <dbReference type="EMBL" id="CUI16051.1"/>
    </source>
</evidence>
<keyword evidence="9 15" id="KW-0067">ATP-binding</keyword>
<evidence type="ECO:0000256" key="13">
    <source>
        <dbReference type="ARBA" id="ARBA00023146"/>
    </source>
</evidence>
<sequence>MRIPLSWIKEYIDLNLQPSEIAKILTMAGLEVDGYETVGGDFSGVIVGRVLETEKHPNADKLVVATVTDGKESYQVVCGAPNCRPGLKTAFAPIGASLTDEGKEFKIKKSKLRGVESSGMLCSGKELHLTSDDDGILELPEHLVEGTLLNELYSDTIFEISLTPNLGHCSSVIGVARELSAATGLPLRYPHLVFQEGEHPIEQSINLQVLAKEDCPRYTCRVIKDIKVGPSPDWLKTKLEKCGLRSVNNVVDVTNYVLMEMGHPLHAFDYDRLNGQQIIVRRAKEGETFETLDGKERVLKESHLMICAGERPVAIAGVMGGSNSEVHDGTCHIVLESAYFDSVSVRKTSKQLGLQTDASKRFERGTDPNQLISVLNRAAMLIQEVAGGTIQIGILDEKAKEFPEATIRCRLNRTNQMLGTILSRGEVETIFKNLGFHYQWDGQDSFFVRVPTYRVDIKEEIDLIEEIARLYGYDHIPRQGGRYLSSQLPPAPIYLFEKEIQSRLIAEGLQEFLTCDLIGPTLLNIVQDHTMPPESVVSVLNPTSIEQSVLRTSLLPGLLQVVKYNVDHQNHQINGFEIGRIHFKEGEQYKEQSVAAIVLSGSSQPAHWNDKPKDYDFYDLKGIVENLLVELGIEEPIFKNIGLDTFHSGRQASVFVGAMEVGTFGEIHPAIRRRLDVSQRILFGEFNLQDLMQVATRLEKVKPLAIYPGSERDWTFTIKDSVPFAAIMEALDEQKSTLLEKVSLLGVYRSDKLSPGYQNITLRFVYRDPSKTVAQEVVEAEHHRLTAKAINKLGDAIKG</sequence>
<evidence type="ECO:0000256" key="4">
    <source>
        <dbReference type="ARBA" id="ARBA00022490"/>
    </source>
</evidence>
<dbReference type="PATRIC" id="fig|389348.3.peg.467"/>
<dbReference type="InterPro" id="IPR045060">
    <property type="entry name" value="Phe-tRNA-ligase_IIc_bsu"/>
</dbReference>
<dbReference type="EC" id="6.1.1.20" evidence="15"/>
<dbReference type="EMBL" id="LN879502">
    <property type="protein sequence ID" value="CUI16051.1"/>
    <property type="molecule type" value="Genomic_DNA"/>
</dbReference>
<evidence type="ECO:0000256" key="1">
    <source>
        <dbReference type="ARBA" id="ARBA00004496"/>
    </source>
</evidence>
<dbReference type="SUPFAM" id="SSF50249">
    <property type="entry name" value="Nucleic acid-binding proteins"/>
    <property type="match status" value="1"/>
</dbReference>
<dbReference type="Pfam" id="PF01588">
    <property type="entry name" value="tRNA_bind"/>
    <property type="match status" value="1"/>
</dbReference>
<dbReference type="FunCoup" id="A0A0U5EPT9">
    <property type="interactions" value="364"/>
</dbReference>
<evidence type="ECO:0000256" key="8">
    <source>
        <dbReference type="ARBA" id="ARBA00022741"/>
    </source>
</evidence>
<dbReference type="InterPro" id="IPR041616">
    <property type="entry name" value="PheRS_beta_core"/>
</dbReference>
<dbReference type="GO" id="GO:0000287">
    <property type="term" value="F:magnesium ion binding"/>
    <property type="evidence" value="ECO:0007669"/>
    <property type="project" value="UniProtKB-UniRule"/>
</dbReference>
<evidence type="ECO:0000259" key="18">
    <source>
        <dbReference type="PROSITE" id="PS51447"/>
    </source>
</evidence>
<proteinExistence type="inferred from homology"/>
<organism evidence="20 21">
    <name type="scientific">Candidatus Protochlamydia naegleriophila</name>
    <dbReference type="NCBI Taxonomy" id="389348"/>
    <lineage>
        <taxon>Bacteria</taxon>
        <taxon>Pseudomonadati</taxon>
        <taxon>Chlamydiota</taxon>
        <taxon>Chlamydiia</taxon>
        <taxon>Parachlamydiales</taxon>
        <taxon>Parachlamydiaceae</taxon>
        <taxon>Candidatus Protochlamydia</taxon>
    </lineage>
</organism>
<evidence type="ECO:0000256" key="7">
    <source>
        <dbReference type="ARBA" id="ARBA00022723"/>
    </source>
</evidence>
<dbReference type="InParanoid" id="A0A0U5EPT9"/>
<dbReference type="GO" id="GO:0000049">
    <property type="term" value="F:tRNA binding"/>
    <property type="evidence" value="ECO:0007669"/>
    <property type="project" value="UniProtKB-UniRule"/>
</dbReference>
<dbReference type="NCBIfam" id="NF045760">
    <property type="entry name" value="YtpR"/>
    <property type="match status" value="1"/>
</dbReference>
<evidence type="ECO:0000256" key="10">
    <source>
        <dbReference type="ARBA" id="ARBA00022842"/>
    </source>
</evidence>
<keyword evidence="4 15" id="KW-0963">Cytoplasm</keyword>
<keyword evidence="12 15" id="KW-0648">Protein biosynthesis</keyword>
<dbReference type="Gene3D" id="3.30.930.10">
    <property type="entry name" value="Bira Bifunctional Protein, Domain 2"/>
    <property type="match status" value="1"/>
</dbReference>
<evidence type="ECO:0000259" key="17">
    <source>
        <dbReference type="PROSITE" id="PS50886"/>
    </source>
</evidence>
<dbReference type="SUPFAM" id="SSF55681">
    <property type="entry name" value="Class II aaRS and biotin synthetases"/>
    <property type="match status" value="1"/>
</dbReference>
<dbReference type="GO" id="GO:0009328">
    <property type="term" value="C:phenylalanine-tRNA ligase complex"/>
    <property type="evidence" value="ECO:0007669"/>
    <property type="project" value="TreeGrafter"/>
</dbReference>
<name>A0A0U5EPT9_9BACT</name>
<dbReference type="Gene3D" id="2.40.50.140">
    <property type="entry name" value="Nucleic acid-binding proteins"/>
    <property type="match status" value="1"/>
</dbReference>
<keyword evidence="5 16" id="KW-0820">tRNA-binding</keyword>
<keyword evidence="6 15" id="KW-0436">Ligase</keyword>
<gene>
    <name evidence="15 20" type="primary">pheT</name>
    <name evidence="20" type="ORF">PNK_0420</name>
</gene>
<comment type="subcellular location">
    <subcellularLocation>
        <location evidence="1 15">Cytoplasm</location>
    </subcellularLocation>
</comment>
<evidence type="ECO:0000313" key="21">
    <source>
        <dbReference type="Proteomes" id="UP000069902"/>
    </source>
</evidence>
<dbReference type="NCBIfam" id="TIGR00472">
    <property type="entry name" value="pheT_bact"/>
    <property type="match status" value="1"/>
</dbReference>
<keyword evidence="8 15" id="KW-0547">Nucleotide-binding</keyword>
<dbReference type="Pfam" id="PF03147">
    <property type="entry name" value="FDX-ACB"/>
    <property type="match status" value="1"/>
</dbReference>
<dbReference type="PROSITE" id="PS50886">
    <property type="entry name" value="TRBD"/>
    <property type="match status" value="1"/>
</dbReference>
<dbReference type="GO" id="GO:0004826">
    <property type="term" value="F:phenylalanine-tRNA ligase activity"/>
    <property type="evidence" value="ECO:0007669"/>
    <property type="project" value="UniProtKB-UniRule"/>
</dbReference>
<dbReference type="Pfam" id="PF17759">
    <property type="entry name" value="tRNA_synthFbeta"/>
    <property type="match status" value="1"/>
</dbReference>
<dbReference type="KEGG" id="pnl:PNK_0420"/>
<dbReference type="SUPFAM" id="SSF46955">
    <property type="entry name" value="Putative DNA-binding domain"/>
    <property type="match status" value="1"/>
</dbReference>
<dbReference type="InterPro" id="IPR045864">
    <property type="entry name" value="aa-tRNA-synth_II/BPL/LPL"/>
</dbReference>
<reference evidence="21" key="1">
    <citation type="submission" date="2015-09" db="EMBL/GenBank/DDBJ databases">
        <authorList>
            <person name="Bertelli C."/>
        </authorList>
    </citation>
    <scope>NUCLEOTIDE SEQUENCE [LARGE SCALE GENOMIC DNA]</scope>
    <source>
        <strain evidence="21">KNic</strain>
    </source>
</reference>
<dbReference type="AlphaFoldDB" id="A0A0U5EPT9"/>
<dbReference type="GO" id="GO:0006432">
    <property type="term" value="P:phenylalanyl-tRNA aminoacylation"/>
    <property type="evidence" value="ECO:0007669"/>
    <property type="project" value="UniProtKB-UniRule"/>
</dbReference>
<dbReference type="Gene3D" id="3.50.40.10">
    <property type="entry name" value="Phenylalanyl-trna Synthetase, Chain B, domain 3"/>
    <property type="match status" value="1"/>
</dbReference>
<dbReference type="FunFam" id="3.50.40.10:FF:000001">
    <property type="entry name" value="Phenylalanine--tRNA ligase beta subunit"/>
    <property type="match status" value="1"/>
</dbReference>
<accession>A0A0U5EPT9</accession>
<dbReference type="SMART" id="SM00874">
    <property type="entry name" value="B5"/>
    <property type="match status" value="1"/>
</dbReference>
<dbReference type="CDD" id="cd00769">
    <property type="entry name" value="PheRS_beta_core"/>
    <property type="match status" value="1"/>
</dbReference>
<feature type="domain" description="TRNA-binding" evidence="17">
    <location>
        <begin position="39"/>
        <end position="150"/>
    </location>
</feature>
<keyword evidence="13 15" id="KW-0030">Aminoacyl-tRNA synthetase</keyword>
<dbReference type="Gene3D" id="3.30.56.10">
    <property type="match status" value="2"/>
</dbReference>
<dbReference type="FunFam" id="2.40.50.140:FF:000045">
    <property type="entry name" value="Phenylalanine--tRNA ligase beta subunit"/>
    <property type="match status" value="1"/>
</dbReference>
<dbReference type="InterPro" id="IPR020825">
    <property type="entry name" value="Phe-tRNA_synthase-like_B3/B4"/>
</dbReference>
<dbReference type="FunFam" id="3.30.56.10:FF:000002">
    <property type="entry name" value="Phenylalanine--tRNA ligase beta subunit"/>
    <property type="match status" value="1"/>
</dbReference>
<dbReference type="Pfam" id="PF03483">
    <property type="entry name" value="B3_4"/>
    <property type="match status" value="1"/>
</dbReference>
<keyword evidence="7 15" id="KW-0479">Metal-binding</keyword>
<keyword evidence="21" id="KW-1185">Reference proteome</keyword>
<dbReference type="InterPro" id="IPR005121">
    <property type="entry name" value="Fdx_antiC-bd"/>
</dbReference>
<dbReference type="SMART" id="SM00896">
    <property type="entry name" value="FDX-ACB"/>
    <property type="match status" value="1"/>
</dbReference>
<dbReference type="SMART" id="SM00873">
    <property type="entry name" value="B3_4"/>
    <property type="match status" value="1"/>
</dbReference>
<keyword evidence="10 15" id="KW-0460">Magnesium</keyword>
<dbReference type="RefSeq" id="WP_059059996.1">
    <property type="nucleotide sequence ID" value="NZ_LN879502.1"/>
</dbReference>
<dbReference type="InterPro" id="IPR004532">
    <property type="entry name" value="Phe-tRNA-ligase_IIc_bsu_bact"/>
</dbReference>
<evidence type="ECO:0000256" key="5">
    <source>
        <dbReference type="ARBA" id="ARBA00022555"/>
    </source>
</evidence>